<organism evidence="1 2">
    <name type="scientific">Gomphillus americanus</name>
    <dbReference type="NCBI Taxonomy" id="1940652"/>
    <lineage>
        <taxon>Eukaryota</taxon>
        <taxon>Fungi</taxon>
        <taxon>Dikarya</taxon>
        <taxon>Ascomycota</taxon>
        <taxon>Pezizomycotina</taxon>
        <taxon>Lecanoromycetes</taxon>
        <taxon>OSLEUM clade</taxon>
        <taxon>Ostropomycetidae</taxon>
        <taxon>Ostropales</taxon>
        <taxon>Graphidaceae</taxon>
        <taxon>Gomphilloideae</taxon>
        <taxon>Gomphillus</taxon>
    </lineage>
</organism>
<comment type="caution">
    <text evidence="1">The sequence shown here is derived from an EMBL/GenBank/DDBJ whole genome shotgun (WGS) entry which is preliminary data.</text>
</comment>
<sequence>MASSQDLPALHIPRLDYWSILGFTWPIETIRPSETLIRDKVRDRFVEAQQHAMLTGRVAWEILEAAKVLSDKAIGWQILLDYARKHCDPRIPRDHQSTPISSYSTTKSFSHAELSKPTYLRRGPTWGPRLEHLYFNHKLSFTNLTTPSAPPSICIGRLSVGGHLVFAYLDAATDRFLCVISEFNEWGQLNTNLYDRSNDELPVYIYAPFTRISISDIKEYVRAYTNWVMDSSPPDSIDGVTDAGSGNPADLDQRGTLLVYNNKTKFLWFSMQ</sequence>
<name>A0A8H3IC87_9LECA</name>
<keyword evidence="2" id="KW-1185">Reference proteome</keyword>
<gene>
    <name evidence="1" type="ORF">GOMPHAMPRED_000744</name>
</gene>
<dbReference type="EMBL" id="CAJPDQ010000010">
    <property type="protein sequence ID" value="CAF9915400.1"/>
    <property type="molecule type" value="Genomic_DNA"/>
</dbReference>
<reference evidence="1" key="1">
    <citation type="submission" date="2021-03" db="EMBL/GenBank/DDBJ databases">
        <authorList>
            <person name="Tagirdzhanova G."/>
        </authorList>
    </citation>
    <scope>NUCLEOTIDE SEQUENCE</scope>
</reference>
<accession>A0A8H3IC87</accession>
<proteinExistence type="predicted"/>
<evidence type="ECO:0000313" key="2">
    <source>
        <dbReference type="Proteomes" id="UP000664169"/>
    </source>
</evidence>
<protein>
    <submittedName>
        <fullName evidence="1">Uncharacterized protein</fullName>
    </submittedName>
</protein>
<dbReference type="Proteomes" id="UP000664169">
    <property type="component" value="Unassembled WGS sequence"/>
</dbReference>
<dbReference type="AlphaFoldDB" id="A0A8H3IC87"/>
<evidence type="ECO:0000313" key="1">
    <source>
        <dbReference type="EMBL" id="CAF9915400.1"/>
    </source>
</evidence>